<evidence type="ECO:0000313" key="3">
    <source>
        <dbReference type="Proteomes" id="UP000092093"/>
    </source>
</evidence>
<reference evidence="2 3" key="1">
    <citation type="submission" date="2015-09" db="EMBL/GenBank/DDBJ databases">
        <title>Aphanizomenon flos-aquae WA102.</title>
        <authorList>
            <person name="Driscoll C."/>
        </authorList>
    </citation>
    <scope>NUCLEOTIDE SEQUENCE [LARGE SCALE GENOMIC DNA]</scope>
    <source>
        <strain evidence="2">WA102</strain>
    </source>
</reference>
<dbReference type="Pfam" id="PF12770">
    <property type="entry name" value="CHAT"/>
    <property type="match status" value="1"/>
</dbReference>
<evidence type="ECO:0000313" key="2">
    <source>
        <dbReference type="EMBL" id="OBQ42819.1"/>
    </source>
</evidence>
<dbReference type="InterPro" id="IPR024983">
    <property type="entry name" value="CHAT_dom"/>
</dbReference>
<dbReference type="Proteomes" id="UP000092093">
    <property type="component" value="Unassembled WGS sequence"/>
</dbReference>
<dbReference type="PATRIC" id="fig|1710896.3.peg.3015"/>
<accession>A0A1B7X0E4</accession>
<evidence type="ECO:0000259" key="1">
    <source>
        <dbReference type="Pfam" id="PF12770"/>
    </source>
</evidence>
<proteinExistence type="predicted"/>
<feature type="domain" description="CHAT" evidence="1">
    <location>
        <begin position="1091"/>
        <end position="1405"/>
    </location>
</feature>
<sequence length="1407" mass="150453">MKTTGNQTYNDTVNIANNPILTGNGITFNNTVNGNSNLIANSGTGNLTFTNDINLGNISANSTGTTTFNNVTATSLTTNIGGITQLNGNVKTTGNQTYNHTVNIANNPTLSANGITFNNTVNGNSDLTLNGGSANITLENTIGNTTSLKKLTTNGTGTTEIKANIITNDDQTYNTKVSLNQNTTLTADRDSNNIGTLSFNENTTTNNHNLTINAADVKLTGTVDLGTANLILQPSTPSAFVFIGNTGFTNNFNVNNSDLANINTTGDVTIGKVEDFIHIAASNNTINLSNKDYSLNFLGDISIYNDITTKNNQTYTGNILLLNDMTLSGKNITLNGNINGDKIGGQSLTINSSEKTTLGKNETQKIGVNTSLNSVNFGGMGITIINSSALKTTSTQVYNNPVEIASDTVLESSNNGDISFNKTVDSNINTEPHTLKVNTGGTTRFNDLVGSVSPLSALITDANGSTVITTTEITTTGGQTYGDNLLLGNSILLESTNSGNLTFNNPIDSQGIARKLTLNTTGITYLKNAVGGNNPLDSITTNMGGSTEINNDVTTVGANGQTYNDIVKFTGNSTLNTNTLNFDNNVIGTGVSLNIFPLKTTQNIILGGTGNDTLGNLVLNTTEMNFIQDGFTSITFAKVDNSALITLAGDFNLKNPLILQSPISMGTITGNGNINATNNASVTLNANQNITTGDILTQGQPVKITTSNGQIQTGNINTSSTTGNGGNITLDAYNNINTKDINSSAINGIGGEVIIKVTPRNIPVEQLTAEILANGLVTTGNINSSGINGGDITVEPFSSLRTGKINSSATFGQAGNISLGLSNQNIQVGSINAESNRGQGGNVTIESLVYFIANSTFPSFSGINTSLSTLGLTKSGTFELTHGASILKVGQVPLPLDLQGNPAGSGTLDTIIAQGNQLSNINIPGNYKNGGIDIISKEPPPNVPKNNFVTINPILSVDTSEKSLGAEAKIDSEIAKILGEKERLLPEKILKERLQLITDRRGLRPAIIYAVFKANNQEWSYPQNKSNDQPTDELYLEVITANGEKISRPVRNPHQKQNPQIITRQDIQKIRNEYMSIIRDPDLATSNIYEEISQKLYNILIEPIAKDLETMNIDTLAFVMDTDLRGLPLASLRDSENNFVIKKYKISVIPSASLTLSETPEFFNLQDTQILAMGGSMFETLPPLPAVPVELEAITHIWKNKLSADKSEKTKQYYLNQDFTTSNLKTARLSNGFRILHLATHGRFDKVINNSYIQFGNEQVKLGEIKTKLSLDNPIVDLMVLSACETAIGNNDSEADKKIGMGFAGLAVKAKVKSVLASLWSVNDAGTLALMASFYKHLQSQSHPVKAEALRLAQIDMIEKKVKFQDGYLVINDERIQKLPEGLEGLGNTDFSHPYYWSAFTLIGNFW</sequence>
<dbReference type="EMBL" id="LJOW01000084">
    <property type="protein sequence ID" value="OBQ42819.1"/>
    <property type="molecule type" value="Genomic_DNA"/>
</dbReference>
<gene>
    <name evidence="2" type="ORF">AN484_15730</name>
</gene>
<protein>
    <recommendedName>
        <fullName evidence="1">CHAT domain-containing protein</fullName>
    </recommendedName>
</protein>
<name>A0A1B7X0E4_APHFL</name>
<organism evidence="2 3">
    <name type="scientific">Aphanizomenon flos-aquae WA102</name>
    <dbReference type="NCBI Taxonomy" id="1710896"/>
    <lineage>
        <taxon>Bacteria</taxon>
        <taxon>Bacillati</taxon>
        <taxon>Cyanobacteriota</taxon>
        <taxon>Cyanophyceae</taxon>
        <taxon>Nostocales</taxon>
        <taxon>Aphanizomenonaceae</taxon>
        <taxon>Aphanizomenon</taxon>
    </lineage>
</organism>
<comment type="caution">
    <text evidence="2">The sequence shown here is derived from an EMBL/GenBank/DDBJ whole genome shotgun (WGS) entry which is preliminary data.</text>
</comment>